<dbReference type="OrthoDB" id="9762169at2"/>
<dbReference type="EMBL" id="MWQN01000001">
    <property type="protein sequence ID" value="OPC83901.1"/>
    <property type="molecule type" value="Genomic_DNA"/>
</dbReference>
<dbReference type="PROSITE" id="PS50011">
    <property type="entry name" value="PROTEIN_KINASE_DOM"/>
    <property type="match status" value="1"/>
</dbReference>
<dbReference type="PANTHER" id="PTHR43289:SF6">
    <property type="entry name" value="SERINE_THREONINE-PROTEIN KINASE NEKL-3"/>
    <property type="match status" value="1"/>
</dbReference>
<dbReference type="InterPro" id="IPR000719">
    <property type="entry name" value="Prot_kinase_dom"/>
</dbReference>
<protein>
    <recommendedName>
        <fullName evidence="1">non-specific serine/threonine protein kinase</fullName>
        <ecNumber evidence="1">2.7.11.1</ecNumber>
    </recommendedName>
</protein>
<keyword evidence="3" id="KW-0808">Transferase</keyword>
<dbReference type="SMART" id="SM00220">
    <property type="entry name" value="S_TKc"/>
    <property type="match status" value="1"/>
</dbReference>
<keyword evidence="2" id="KW-0723">Serine/threonine-protein kinase</keyword>
<keyword evidence="11" id="KW-1185">Reference proteome</keyword>
<feature type="compositionally biased region" description="Low complexity" evidence="8">
    <location>
        <begin position="428"/>
        <end position="443"/>
    </location>
</feature>
<evidence type="ECO:0000256" key="7">
    <source>
        <dbReference type="PROSITE-ProRule" id="PRU10141"/>
    </source>
</evidence>
<keyword evidence="4 7" id="KW-0547">Nucleotide-binding</keyword>
<dbReference type="PANTHER" id="PTHR43289">
    <property type="entry name" value="MITOGEN-ACTIVATED PROTEIN KINASE KINASE KINASE 20-RELATED"/>
    <property type="match status" value="1"/>
</dbReference>
<evidence type="ECO:0000259" key="9">
    <source>
        <dbReference type="PROSITE" id="PS50011"/>
    </source>
</evidence>
<evidence type="ECO:0000313" key="10">
    <source>
        <dbReference type="EMBL" id="OPC83901.1"/>
    </source>
</evidence>
<dbReference type="GO" id="GO:0005524">
    <property type="term" value="F:ATP binding"/>
    <property type="evidence" value="ECO:0007669"/>
    <property type="project" value="UniProtKB-UniRule"/>
</dbReference>
<dbReference type="Proteomes" id="UP000190037">
    <property type="component" value="Unassembled WGS sequence"/>
</dbReference>
<proteinExistence type="predicted"/>
<dbReference type="InterPro" id="IPR008271">
    <property type="entry name" value="Ser/Thr_kinase_AS"/>
</dbReference>
<sequence length="621" mass="64419">MIDGRFELLERLGGGGMGLVWRARDLALEREVALKEVRPPDPALLEDDPTAARMLRERVLREARSLARLNHPHVVTIHHIVDAAEVPHPWLVMELVPGGSLHDRLAHGPIAPAEAAAIGRGVLSALSAAHAAGIHHRDVKPGNVLLRADGSPVLTDFGIAALRESTSLTATGDLIGSPEYIAPERIRGEEDNAASDLWSLGMMLYVAVEGEHPLRRATSLATLAAVLTETVPAPARAGALRPVLEALLVRDPAARPDAARLDALLAAAAGEPGARPSSQHTTSALPVADALAWQPGDLGAGRAVDSGPDSGSRPGFDAAFGADTGSRSGSGPAWAGADRVAGGPNSGSWRGTSADSSAGSSDEAPAGSPGAGSPYGSVFTPATPESAARQRARRTRIIGGSVVATALVGTLVAVLLASQFRDSESDAGAKAAGAKPTATGPTTSPDARGSSAEHEPTEPAEQPSPTRTPSKPAADKGNLMTPAGIRGAIESMKPVIGGTKVKSFSVHDTFASVDAPVPGNARLQDRYSYRDGKTTKDAGFGRTGEDEKTIDLTKVNWDALPALFAKADKELGITTPKTRYVIVDLGLIDRVPSLKVYVGDDYGSGYLRADLDGKVVKMYPR</sequence>
<dbReference type="Pfam" id="PF00069">
    <property type="entry name" value="Pkinase"/>
    <property type="match status" value="1"/>
</dbReference>
<feature type="domain" description="Protein kinase" evidence="9">
    <location>
        <begin position="6"/>
        <end position="265"/>
    </location>
</feature>
<evidence type="ECO:0000256" key="5">
    <source>
        <dbReference type="ARBA" id="ARBA00022777"/>
    </source>
</evidence>
<accession>A0A1T3P4M7</accession>
<dbReference type="Gene3D" id="1.10.510.10">
    <property type="entry name" value="Transferase(Phosphotransferase) domain 1"/>
    <property type="match status" value="1"/>
</dbReference>
<comment type="caution">
    <text evidence="10">The sequence shown here is derived from an EMBL/GenBank/DDBJ whole genome shotgun (WGS) entry which is preliminary data.</text>
</comment>
<reference evidence="10 11" key="1">
    <citation type="submission" date="2017-03" db="EMBL/GenBank/DDBJ databases">
        <title>Draft genome sequence of Streptomyces scabrisporus NF3, endophyte isolated from Amphipterygium adstringens.</title>
        <authorList>
            <person name="Vazquez M."/>
            <person name="Ceapa C.D."/>
            <person name="Rodriguez Luna D."/>
            <person name="Sanchez Esquivel S."/>
        </authorList>
    </citation>
    <scope>NUCLEOTIDE SEQUENCE [LARGE SCALE GENOMIC DNA]</scope>
    <source>
        <strain evidence="10 11">NF3</strain>
    </source>
</reference>
<dbReference type="SUPFAM" id="SSF56112">
    <property type="entry name" value="Protein kinase-like (PK-like)"/>
    <property type="match status" value="1"/>
</dbReference>
<evidence type="ECO:0000256" key="4">
    <source>
        <dbReference type="ARBA" id="ARBA00022741"/>
    </source>
</evidence>
<dbReference type="GO" id="GO:0004674">
    <property type="term" value="F:protein serine/threonine kinase activity"/>
    <property type="evidence" value="ECO:0007669"/>
    <property type="project" value="UniProtKB-KW"/>
</dbReference>
<evidence type="ECO:0000256" key="8">
    <source>
        <dbReference type="SAM" id="MobiDB-lite"/>
    </source>
</evidence>
<feature type="compositionally biased region" description="Low complexity" evidence="8">
    <location>
        <begin position="353"/>
        <end position="377"/>
    </location>
</feature>
<feature type="region of interest" description="Disordered" evidence="8">
    <location>
        <begin position="298"/>
        <end position="392"/>
    </location>
</feature>
<organism evidence="10 11">
    <name type="scientific">Embleya scabrispora</name>
    <dbReference type="NCBI Taxonomy" id="159449"/>
    <lineage>
        <taxon>Bacteria</taxon>
        <taxon>Bacillati</taxon>
        <taxon>Actinomycetota</taxon>
        <taxon>Actinomycetes</taxon>
        <taxon>Kitasatosporales</taxon>
        <taxon>Streptomycetaceae</taxon>
        <taxon>Embleya</taxon>
    </lineage>
</organism>
<gene>
    <name evidence="10" type="ORF">B4N89_25840</name>
</gene>
<dbReference type="InterPro" id="IPR011009">
    <property type="entry name" value="Kinase-like_dom_sf"/>
</dbReference>
<evidence type="ECO:0000256" key="1">
    <source>
        <dbReference type="ARBA" id="ARBA00012513"/>
    </source>
</evidence>
<dbReference type="Gene3D" id="3.30.200.20">
    <property type="entry name" value="Phosphorylase Kinase, domain 1"/>
    <property type="match status" value="1"/>
</dbReference>
<evidence type="ECO:0000256" key="6">
    <source>
        <dbReference type="ARBA" id="ARBA00022840"/>
    </source>
</evidence>
<feature type="region of interest" description="Disordered" evidence="8">
    <location>
        <begin position="427"/>
        <end position="481"/>
    </location>
</feature>
<feature type="binding site" evidence="7">
    <location>
        <position position="35"/>
    </location>
    <ligand>
        <name>ATP</name>
        <dbReference type="ChEBI" id="CHEBI:30616"/>
    </ligand>
</feature>
<evidence type="ECO:0000256" key="2">
    <source>
        <dbReference type="ARBA" id="ARBA00022527"/>
    </source>
</evidence>
<dbReference type="CDD" id="cd14014">
    <property type="entry name" value="STKc_PknB_like"/>
    <property type="match status" value="1"/>
</dbReference>
<keyword evidence="5" id="KW-0418">Kinase</keyword>
<dbReference type="STRING" id="159449.B4N89_25840"/>
<dbReference type="InterPro" id="IPR017441">
    <property type="entry name" value="Protein_kinase_ATP_BS"/>
</dbReference>
<dbReference type="EC" id="2.7.11.1" evidence="1"/>
<dbReference type="AlphaFoldDB" id="A0A1T3P4M7"/>
<keyword evidence="6 7" id="KW-0067">ATP-binding</keyword>
<evidence type="ECO:0000256" key="3">
    <source>
        <dbReference type="ARBA" id="ARBA00022679"/>
    </source>
</evidence>
<dbReference type="PROSITE" id="PS00107">
    <property type="entry name" value="PROTEIN_KINASE_ATP"/>
    <property type="match status" value="1"/>
</dbReference>
<evidence type="ECO:0000313" key="11">
    <source>
        <dbReference type="Proteomes" id="UP000190037"/>
    </source>
</evidence>
<name>A0A1T3P4M7_9ACTN</name>
<dbReference type="PROSITE" id="PS00108">
    <property type="entry name" value="PROTEIN_KINASE_ST"/>
    <property type="match status" value="1"/>
</dbReference>